<dbReference type="Gene3D" id="3.40.50.300">
    <property type="entry name" value="P-loop containing nucleotide triphosphate hydrolases"/>
    <property type="match status" value="1"/>
</dbReference>
<sequence length="126" mass="14870">MVNYDIHWNPVRIIQRFRRIDRIGSRNAPIQLVNFWLDLTLDDYINLKSRVETRMKISVMTSTGGDLKDAVARDERRQKLQKEIAVLENKVRREKQFNIQVALNGELKRLRKELEGLSSSQGYEVE</sequence>
<dbReference type="InterPro" id="IPR027417">
    <property type="entry name" value="P-loop_NTPase"/>
</dbReference>
<evidence type="ECO:0008006" key="4">
    <source>
        <dbReference type="Google" id="ProtNLM"/>
    </source>
</evidence>
<proteinExistence type="predicted"/>
<keyword evidence="1" id="KW-0175">Coiled coil</keyword>
<evidence type="ECO:0000313" key="2">
    <source>
        <dbReference type="EMBL" id="SHI97143.1"/>
    </source>
</evidence>
<reference evidence="3" key="1">
    <citation type="submission" date="2016-11" db="EMBL/GenBank/DDBJ databases">
        <authorList>
            <person name="Varghese N."/>
            <person name="Submissions S."/>
        </authorList>
    </citation>
    <scope>NUCLEOTIDE SEQUENCE [LARGE SCALE GENOMIC DNA]</scope>
    <source>
        <strain evidence="3">DSM 17957</strain>
    </source>
</reference>
<evidence type="ECO:0000256" key="1">
    <source>
        <dbReference type="SAM" id="Coils"/>
    </source>
</evidence>
<dbReference type="AlphaFoldDB" id="A0A1M6FHL3"/>
<dbReference type="Pfam" id="PF14335">
    <property type="entry name" value="DUF4391"/>
    <property type="match status" value="1"/>
</dbReference>
<accession>A0A1M6FHL3</accession>
<dbReference type="SUPFAM" id="SSF52540">
    <property type="entry name" value="P-loop containing nucleoside triphosphate hydrolases"/>
    <property type="match status" value="1"/>
</dbReference>
<gene>
    <name evidence="2" type="ORF">SAMN02745975_01007</name>
</gene>
<dbReference type="RefSeq" id="WP_408606936.1">
    <property type="nucleotide sequence ID" value="NZ_FQZV01000011.1"/>
</dbReference>
<protein>
    <recommendedName>
        <fullName evidence="4">Helicase conserved C-terminal domain-containing protein</fullName>
    </recommendedName>
</protein>
<name>A0A1M6FHL3_9FIRM</name>
<evidence type="ECO:0000313" key="3">
    <source>
        <dbReference type="Proteomes" id="UP000184536"/>
    </source>
</evidence>
<dbReference type="Proteomes" id="UP000184536">
    <property type="component" value="Unassembled WGS sequence"/>
</dbReference>
<dbReference type="STRING" id="1121919.SAMN02745975_01007"/>
<dbReference type="EMBL" id="FQZV01000011">
    <property type="protein sequence ID" value="SHI97143.1"/>
    <property type="molecule type" value="Genomic_DNA"/>
</dbReference>
<dbReference type="InterPro" id="IPR025503">
    <property type="entry name" value="DUF4391"/>
</dbReference>
<keyword evidence="3" id="KW-1185">Reference proteome</keyword>
<organism evidence="2 3">
    <name type="scientific">Geosporobacter subterraneus DSM 17957</name>
    <dbReference type="NCBI Taxonomy" id="1121919"/>
    <lineage>
        <taxon>Bacteria</taxon>
        <taxon>Bacillati</taxon>
        <taxon>Bacillota</taxon>
        <taxon>Clostridia</taxon>
        <taxon>Peptostreptococcales</taxon>
        <taxon>Thermotaleaceae</taxon>
        <taxon>Geosporobacter</taxon>
    </lineage>
</organism>
<feature type="coiled-coil region" evidence="1">
    <location>
        <begin position="70"/>
        <end position="120"/>
    </location>
</feature>